<evidence type="ECO:0000313" key="3">
    <source>
        <dbReference type="Proteomes" id="UP000193623"/>
    </source>
</evidence>
<dbReference type="InterPro" id="IPR014922">
    <property type="entry name" value="YdhG-like"/>
</dbReference>
<proteinExistence type="predicted"/>
<dbReference type="Pfam" id="PF13376">
    <property type="entry name" value="OmdA"/>
    <property type="match status" value="1"/>
</dbReference>
<protein>
    <recommendedName>
        <fullName evidence="1">YdhG-like domain-containing protein</fullName>
    </recommendedName>
</protein>
<dbReference type="OrthoDB" id="214150at2"/>
<dbReference type="AlphaFoldDB" id="A0A1Y5T4V2"/>
<dbReference type="SUPFAM" id="SSF159888">
    <property type="entry name" value="YdhG-like"/>
    <property type="match status" value="1"/>
</dbReference>
<dbReference type="Pfam" id="PF08818">
    <property type="entry name" value="DUF1801"/>
    <property type="match status" value="1"/>
</dbReference>
<evidence type="ECO:0000313" key="2">
    <source>
        <dbReference type="EMBL" id="SLN55458.1"/>
    </source>
</evidence>
<evidence type="ECO:0000259" key="1">
    <source>
        <dbReference type="Pfam" id="PF08818"/>
    </source>
</evidence>
<dbReference type="EMBL" id="FWFT01000005">
    <property type="protein sequence ID" value="SLN55458.1"/>
    <property type="molecule type" value="Genomic_DNA"/>
</dbReference>
<keyword evidence="3" id="KW-1185">Reference proteome</keyword>
<name>A0A1Y5T4V2_9RHOB</name>
<feature type="domain" description="YdhG-like" evidence="1">
    <location>
        <begin position="30"/>
        <end position="125"/>
    </location>
</feature>
<gene>
    <name evidence="2" type="ORF">PSJ8397_02916</name>
</gene>
<organism evidence="2 3">
    <name type="scientific">Pseudooctadecabacter jejudonensis</name>
    <dbReference type="NCBI Taxonomy" id="1391910"/>
    <lineage>
        <taxon>Bacteria</taxon>
        <taxon>Pseudomonadati</taxon>
        <taxon>Pseudomonadota</taxon>
        <taxon>Alphaproteobacteria</taxon>
        <taxon>Rhodobacterales</taxon>
        <taxon>Paracoccaceae</taxon>
        <taxon>Pseudooctadecabacter</taxon>
    </lineage>
</organism>
<sequence length="206" mass="23176">MISDIEDYFAKGCGRCPRFETKDCSAKFWANGLARLRAICLSVDLIETVKWGHPCYMHADRNIVIIGAFQDNFRLSFFNAALLQDPDGVLETQGPNTKHPDMIRFTSHNGPDAMEATIRAYLLEAKGYAVEGKKPPRDDSVLELPEELVEALDADPELAEAFHALTRGRQNSYVINLNGAKKPETRVSRIEKFRDKIIQGKGVHDR</sequence>
<dbReference type="PIRSF" id="PIRSF021308">
    <property type="entry name" value="UCP021308"/>
    <property type="match status" value="1"/>
</dbReference>
<dbReference type="Proteomes" id="UP000193623">
    <property type="component" value="Unassembled WGS sequence"/>
</dbReference>
<reference evidence="2 3" key="1">
    <citation type="submission" date="2017-03" db="EMBL/GenBank/DDBJ databases">
        <authorList>
            <person name="Afonso C.L."/>
            <person name="Miller P.J."/>
            <person name="Scott M.A."/>
            <person name="Spackman E."/>
            <person name="Goraichik I."/>
            <person name="Dimitrov K.M."/>
            <person name="Suarez D.L."/>
            <person name="Swayne D.E."/>
        </authorList>
    </citation>
    <scope>NUCLEOTIDE SEQUENCE [LARGE SCALE GENOMIC DNA]</scope>
    <source>
        <strain evidence="2 3">CECT 8397</strain>
    </source>
</reference>
<accession>A0A1Y5T4V2</accession>
<dbReference type="InterPro" id="IPR016786">
    <property type="entry name" value="YdeI_bac"/>
</dbReference>